<dbReference type="EMBL" id="BMYT01000004">
    <property type="protein sequence ID" value="GGX17740.1"/>
    <property type="molecule type" value="Genomic_DNA"/>
</dbReference>
<dbReference type="Proteomes" id="UP000620127">
    <property type="component" value="Unassembled WGS sequence"/>
</dbReference>
<dbReference type="RefSeq" id="WP_189346470.1">
    <property type="nucleotide sequence ID" value="NZ_BMYT01000004.1"/>
</dbReference>
<organism evidence="1 2">
    <name type="scientific">Undibacterium macrobrachii</name>
    <dbReference type="NCBI Taxonomy" id="1119058"/>
    <lineage>
        <taxon>Bacteria</taxon>
        <taxon>Pseudomonadati</taxon>
        <taxon>Pseudomonadota</taxon>
        <taxon>Betaproteobacteria</taxon>
        <taxon>Burkholderiales</taxon>
        <taxon>Oxalobacteraceae</taxon>
        <taxon>Undibacterium</taxon>
    </lineage>
</organism>
<proteinExistence type="predicted"/>
<gene>
    <name evidence="1" type="ORF">GCM10011282_24770</name>
</gene>
<evidence type="ECO:0000313" key="2">
    <source>
        <dbReference type="Proteomes" id="UP000620127"/>
    </source>
</evidence>
<name>A0ABQ2XHT7_9BURK</name>
<protein>
    <submittedName>
        <fullName evidence="1">Uncharacterized protein</fullName>
    </submittedName>
</protein>
<accession>A0ABQ2XHT7</accession>
<comment type="caution">
    <text evidence="1">The sequence shown here is derived from an EMBL/GenBank/DDBJ whole genome shotgun (WGS) entry which is preliminary data.</text>
</comment>
<keyword evidence="2" id="KW-1185">Reference proteome</keyword>
<evidence type="ECO:0000313" key="1">
    <source>
        <dbReference type="EMBL" id="GGX17740.1"/>
    </source>
</evidence>
<sequence length="114" mass="12890">MSNNTDIEICGSFKATDSTGKEHSIKGIRIYDEGYGIIDVFVDFAAPMEAGTYRDKTLVQQILNQLRKIGYVGPDFEATDPSLQERKMIVLEAPEEFCQFAKTKGWKNLAEEFE</sequence>
<reference evidence="2" key="1">
    <citation type="journal article" date="2019" name="Int. J. Syst. Evol. Microbiol.">
        <title>The Global Catalogue of Microorganisms (GCM) 10K type strain sequencing project: providing services to taxonomists for standard genome sequencing and annotation.</title>
        <authorList>
            <consortium name="The Broad Institute Genomics Platform"/>
            <consortium name="The Broad Institute Genome Sequencing Center for Infectious Disease"/>
            <person name="Wu L."/>
            <person name="Ma J."/>
        </authorList>
    </citation>
    <scope>NUCLEOTIDE SEQUENCE [LARGE SCALE GENOMIC DNA]</scope>
    <source>
        <strain evidence="2">KCTC 23916</strain>
    </source>
</reference>